<feature type="region of interest" description="Disordered" evidence="1">
    <location>
        <begin position="47"/>
        <end position="99"/>
    </location>
</feature>
<evidence type="ECO:0000313" key="3">
    <source>
        <dbReference type="Proteomes" id="UP001603857"/>
    </source>
</evidence>
<feature type="compositionally biased region" description="Low complexity" evidence="1">
    <location>
        <begin position="58"/>
        <end position="72"/>
    </location>
</feature>
<evidence type="ECO:0000256" key="1">
    <source>
        <dbReference type="SAM" id="MobiDB-lite"/>
    </source>
</evidence>
<reference evidence="2 3" key="1">
    <citation type="submission" date="2024-08" db="EMBL/GenBank/DDBJ databases">
        <title>Insights into the chromosomal genome structure of Flemingia macrophylla.</title>
        <authorList>
            <person name="Ding Y."/>
            <person name="Zhao Y."/>
            <person name="Bi W."/>
            <person name="Wu M."/>
            <person name="Zhao G."/>
            <person name="Gong Y."/>
            <person name="Li W."/>
            <person name="Zhang P."/>
        </authorList>
    </citation>
    <scope>NUCLEOTIDE SEQUENCE [LARGE SCALE GENOMIC DNA]</scope>
    <source>
        <strain evidence="2">DYQJB</strain>
        <tissue evidence="2">Leaf</tissue>
    </source>
</reference>
<protein>
    <submittedName>
        <fullName evidence="2">Uncharacterized protein</fullName>
    </submittedName>
</protein>
<dbReference type="AlphaFoldDB" id="A0ABD1MNY0"/>
<dbReference type="Proteomes" id="UP001603857">
    <property type="component" value="Unassembled WGS sequence"/>
</dbReference>
<organism evidence="2 3">
    <name type="scientific">Flemingia macrophylla</name>
    <dbReference type="NCBI Taxonomy" id="520843"/>
    <lineage>
        <taxon>Eukaryota</taxon>
        <taxon>Viridiplantae</taxon>
        <taxon>Streptophyta</taxon>
        <taxon>Embryophyta</taxon>
        <taxon>Tracheophyta</taxon>
        <taxon>Spermatophyta</taxon>
        <taxon>Magnoliopsida</taxon>
        <taxon>eudicotyledons</taxon>
        <taxon>Gunneridae</taxon>
        <taxon>Pentapetalae</taxon>
        <taxon>rosids</taxon>
        <taxon>fabids</taxon>
        <taxon>Fabales</taxon>
        <taxon>Fabaceae</taxon>
        <taxon>Papilionoideae</taxon>
        <taxon>50 kb inversion clade</taxon>
        <taxon>NPAAA clade</taxon>
        <taxon>indigoferoid/millettioid clade</taxon>
        <taxon>Phaseoleae</taxon>
        <taxon>Flemingia</taxon>
    </lineage>
</organism>
<gene>
    <name evidence="2" type="ORF">Fmac_011953</name>
</gene>
<dbReference type="EMBL" id="JBGMDY010000004">
    <property type="protein sequence ID" value="KAL2337507.1"/>
    <property type="molecule type" value="Genomic_DNA"/>
</dbReference>
<feature type="compositionally biased region" description="Acidic residues" evidence="1">
    <location>
        <begin position="82"/>
        <end position="99"/>
    </location>
</feature>
<evidence type="ECO:0000313" key="2">
    <source>
        <dbReference type="EMBL" id="KAL2337507.1"/>
    </source>
</evidence>
<proteinExistence type="predicted"/>
<comment type="caution">
    <text evidence="2">The sequence shown here is derived from an EMBL/GenBank/DDBJ whole genome shotgun (WGS) entry which is preliminary data.</text>
</comment>
<sequence>MEGDEELLRQTEVKVEPKKDEWMTTLPPERKDEYIKAYYAASLKQQQELEEAAKTPLSNTPPADDPSSSTSNRQVGMKSKCEEDDDGTEWEEATFTDTL</sequence>
<accession>A0ABD1MNY0</accession>
<keyword evidence="3" id="KW-1185">Reference proteome</keyword>
<name>A0ABD1MNY0_9FABA</name>